<keyword evidence="2" id="KW-0805">Transcription regulation</keyword>
<name>A0A1E3PIP1_9ASCO</name>
<evidence type="ECO:0000313" key="9">
    <source>
        <dbReference type="EMBL" id="ODQ65160.1"/>
    </source>
</evidence>
<evidence type="ECO:0000256" key="4">
    <source>
        <dbReference type="ARBA" id="ARBA00023163"/>
    </source>
</evidence>
<dbReference type="STRING" id="857566.A0A1E3PIP1"/>
<protein>
    <recommendedName>
        <fullName evidence="8">Zn(2)-C6 fungal-type domain-containing protein</fullName>
    </recommendedName>
</protein>
<sequence>MIDEKTSRPLVSISTVALNRANLLKHDPPSNENGPEIKRTRACDNCRALKVKCVPSDLNNLLGCCVRCQKSKKECIFKLGPRKRRRRTDMRVSELEKRLEVLTATLDKDSSEVESRVSETEPEVPTSENQHEITTSYPASQSPAEISRSLSPMLMKTGFANSQPPPIFSQKLQLPNIQSLTYPPTGGTSLLPPVQLLSQHQRLSQAQSSTSPTSGALGYNYRSYDNGYLPNAKDTLHSNVSLNMAFTTVPNLEQPPLQKVASSSVQASDVYNVAYRQTGNPSTRSVDSISEAPVRESSYSSEMCDVDSIPERIIFEEAAMSDASTKASSLAHPGRSPEGNTPLGDRGPRIENNSDHSTSKASINDSNNTDNDDTQRSEIVRERVMRSWIYLSRIADTRMKMLDTAGSSFAYPLGPHNDVIANGTISMKEAQVRLDHYRDRISPRFYVLPIPAELTVEEFRQNRPLLFLGIMNTASIVLEGPEYLDSSFKLLIINFRTLMNEVVVVGNKSFEVLQCLVLTILWYNSPELYHHQKAYMFNFITASIANDLGISGSYEGPIRAHSSFKYDKIIHPYILSDPRTKDCRRLWLCIYFSSINTCLLNRRQTAVGWNEYTEECCQVLESEGSPHFDIKLAKFARLMESLEAMTKTFHSTDVRPPLDFNDPRTRYLVNTFKKKLDLVYEDKRIKMDYILEVTYHSLLIYLHETSIYCLMHDDNSRTPFSEYALNYNIKLTPAIIEAISYLTDSSTKCIEAFGNLTIQELSVLPIYYYARMAFSASMVLKLRALCYVVPGFSDICPLNDSDESLKLLAKLEDKLEEVRHQIPFANSAATFTFILRLLVFHYDKQILIQTSQLIDDNSGEKAAYASANGFGDNINSSRKSVDPLNAVPAIRTAQPLTRYNVSKNINGDQDESTPAVKTEFRGFYQGKNGNGYTMGSSSTNVNTSSQPKVNNEMNVHPSHGGSGINSMFNTGTFNDVRSYPTFSLSELASSENASNHANMTANPTESINGFNGVQSEGSQNEEENMSLESLMKGDDFWSDLIPSLESFAGFDA</sequence>
<keyword evidence="5" id="KW-0539">Nucleus</keyword>
<feature type="compositionally biased region" description="Polar residues" evidence="7">
    <location>
        <begin position="126"/>
        <end position="143"/>
    </location>
</feature>
<evidence type="ECO:0000259" key="8">
    <source>
        <dbReference type="PROSITE" id="PS50048"/>
    </source>
</evidence>
<feature type="compositionally biased region" description="Polar residues" evidence="7">
    <location>
        <begin position="276"/>
        <end position="288"/>
    </location>
</feature>
<dbReference type="PROSITE" id="PS50048">
    <property type="entry name" value="ZN2_CY6_FUNGAL_2"/>
    <property type="match status" value="1"/>
</dbReference>
<dbReference type="AlphaFoldDB" id="A0A1E3PIP1"/>
<dbReference type="SUPFAM" id="SSF57701">
    <property type="entry name" value="Zn2/Cys6 DNA-binding domain"/>
    <property type="match status" value="1"/>
</dbReference>
<feature type="region of interest" description="Disordered" evidence="7">
    <location>
        <begin position="276"/>
        <end position="303"/>
    </location>
</feature>
<feature type="coiled-coil region" evidence="6">
    <location>
        <begin position="801"/>
        <end position="828"/>
    </location>
</feature>
<evidence type="ECO:0000256" key="1">
    <source>
        <dbReference type="ARBA" id="ARBA00004123"/>
    </source>
</evidence>
<dbReference type="CDD" id="cd12148">
    <property type="entry name" value="fungal_TF_MHR"/>
    <property type="match status" value="1"/>
</dbReference>
<dbReference type="GO" id="GO:0008270">
    <property type="term" value="F:zinc ion binding"/>
    <property type="evidence" value="ECO:0007669"/>
    <property type="project" value="InterPro"/>
</dbReference>
<dbReference type="EMBL" id="KV454410">
    <property type="protein sequence ID" value="ODQ65160.1"/>
    <property type="molecule type" value="Genomic_DNA"/>
</dbReference>
<comment type="subcellular location">
    <subcellularLocation>
        <location evidence="1">Nucleus</location>
    </subcellularLocation>
</comment>
<feature type="compositionally biased region" description="Polar residues" evidence="7">
    <location>
        <begin position="930"/>
        <end position="953"/>
    </location>
</feature>
<evidence type="ECO:0000313" key="10">
    <source>
        <dbReference type="Proteomes" id="UP000095009"/>
    </source>
</evidence>
<feature type="domain" description="Zn(2)-C6 fungal-type" evidence="8">
    <location>
        <begin position="42"/>
        <end position="77"/>
    </location>
</feature>
<feature type="compositionally biased region" description="Basic and acidic residues" evidence="7">
    <location>
        <begin position="107"/>
        <end position="119"/>
    </location>
</feature>
<keyword evidence="4" id="KW-0804">Transcription</keyword>
<dbReference type="GO" id="GO:0000976">
    <property type="term" value="F:transcription cis-regulatory region binding"/>
    <property type="evidence" value="ECO:0007669"/>
    <property type="project" value="TreeGrafter"/>
</dbReference>
<keyword evidence="10" id="KW-1185">Reference proteome</keyword>
<dbReference type="PANTHER" id="PTHR31845">
    <property type="entry name" value="FINGER DOMAIN PROTEIN, PUTATIVE-RELATED"/>
    <property type="match status" value="1"/>
</dbReference>
<evidence type="ECO:0000256" key="7">
    <source>
        <dbReference type="SAM" id="MobiDB-lite"/>
    </source>
</evidence>
<dbReference type="Proteomes" id="UP000095009">
    <property type="component" value="Unassembled WGS sequence"/>
</dbReference>
<evidence type="ECO:0000256" key="3">
    <source>
        <dbReference type="ARBA" id="ARBA00023125"/>
    </source>
</evidence>
<feature type="region of interest" description="Disordered" evidence="7">
    <location>
        <begin position="107"/>
        <end position="143"/>
    </location>
</feature>
<keyword evidence="3" id="KW-0238">DNA-binding</keyword>
<dbReference type="PANTHER" id="PTHR31845:SF10">
    <property type="entry name" value="ZN(II)2CYS6 TRANSCRIPTION FACTOR (EUROFUNG)"/>
    <property type="match status" value="1"/>
</dbReference>
<keyword evidence="6" id="KW-0175">Coiled coil</keyword>
<dbReference type="SMART" id="SM00066">
    <property type="entry name" value="GAL4"/>
    <property type="match status" value="1"/>
</dbReference>
<feature type="region of interest" description="Disordered" evidence="7">
    <location>
        <begin position="324"/>
        <end position="378"/>
    </location>
</feature>
<dbReference type="CDD" id="cd00067">
    <property type="entry name" value="GAL4"/>
    <property type="match status" value="1"/>
</dbReference>
<evidence type="ECO:0000256" key="2">
    <source>
        <dbReference type="ARBA" id="ARBA00023015"/>
    </source>
</evidence>
<proteinExistence type="predicted"/>
<dbReference type="OrthoDB" id="4454541at2759"/>
<accession>A0A1E3PIP1</accession>
<organism evidence="9 10">
    <name type="scientific">Nadsonia fulvescens var. elongata DSM 6958</name>
    <dbReference type="NCBI Taxonomy" id="857566"/>
    <lineage>
        <taxon>Eukaryota</taxon>
        <taxon>Fungi</taxon>
        <taxon>Dikarya</taxon>
        <taxon>Ascomycota</taxon>
        <taxon>Saccharomycotina</taxon>
        <taxon>Dipodascomycetes</taxon>
        <taxon>Dipodascales</taxon>
        <taxon>Dipodascales incertae sedis</taxon>
        <taxon>Nadsonia</taxon>
    </lineage>
</organism>
<reference evidence="9 10" key="1">
    <citation type="journal article" date="2016" name="Proc. Natl. Acad. Sci. U.S.A.">
        <title>Comparative genomics of biotechnologically important yeasts.</title>
        <authorList>
            <person name="Riley R."/>
            <person name="Haridas S."/>
            <person name="Wolfe K.H."/>
            <person name="Lopes M.R."/>
            <person name="Hittinger C.T."/>
            <person name="Goeker M."/>
            <person name="Salamov A.A."/>
            <person name="Wisecaver J.H."/>
            <person name="Long T.M."/>
            <person name="Calvey C.H."/>
            <person name="Aerts A.L."/>
            <person name="Barry K.W."/>
            <person name="Choi C."/>
            <person name="Clum A."/>
            <person name="Coughlan A.Y."/>
            <person name="Deshpande S."/>
            <person name="Douglass A.P."/>
            <person name="Hanson S.J."/>
            <person name="Klenk H.-P."/>
            <person name="LaButti K.M."/>
            <person name="Lapidus A."/>
            <person name="Lindquist E.A."/>
            <person name="Lipzen A.M."/>
            <person name="Meier-Kolthoff J.P."/>
            <person name="Ohm R.A."/>
            <person name="Otillar R.P."/>
            <person name="Pangilinan J.L."/>
            <person name="Peng Y."/>
            <person name="Rokas A."/>
            <person name="Rosa C.A."/>
            <person name="Scheuner C."/>
            <person name="Sibirny A.A."/>
            <person name="Slot J.C."/>
            <person name="Stielow J.B."/>
            <person name="Sun H."/>
            <person name="Kurtzman C.P."/>
            <person name="Blackwell M."/>
            <person name="Grigoriev I.V."/>
            <person name="Jeffries T.W."/>
        </authorList>
    </citation>
    <scope>NUCLEOTIDE SEQUENCE [LARGE SCALE GENOMIC DNA]</scope>
    <source>
        <strain evidence="9 10">DSM 6958</strain>
    </source>
</reference>
<dbReference type="GO" id="GO:0000981">
    <property type="term" value="F:DNA-binding transcription factor activity, RNA polymerase II-specific"/>
    <property type="evidence" value="ECO:0007669"/>
    <property type="project" value="InterPro"/>
</dbReference>
<gene>
    <name evidence="9" type="ORF">NADFUDRAFT_66263</name>
</gene>
<evidence type="ECO:0000256" key="6">
    <source>
        <dbReference type="SAM" id="Coils"/>
    </source>
</evidence>
<dbReference type="InterPro" id="IPR051089">
    <property type="entry name" value="prtT"/>
</dbReference>
<dbReference type="GO" id="GO:0005634">
    <property type="term" value="C:nucleus"/>
    <property type="evidence" value="ECO:0007669"/>
    <property type="project" value="UniProtKB-SubCell"/>
</dbReference>
<feature type="compositionally biased region" description="Basic and acidic residues" evidence="7">
    <location>
        <begin position="346"/>
        <end position="358"/>
    </location>
</feature>
<evidence type="ECO:0000256" key="5">
    <source>
        <dbReference type="ARBA" id="ARBA00023242"/>
    </source>
</evidence>
<dbReference type="InterPro" id="IPR001138">
    <property type="entry name" value="Zn2Cys6_DnaBD"/>
</dbReference>
<dbReference type="PROSITE" id="PS00463">
    <property type="entry name" value="ZN2_CY6_FUNGAL_1"/>
    <property type="match status" value="1"/>
</dbReference>
<dbReference type="Gene3D" id="4.10.240.10">
    <property type="entry name" value="Zn(2)-C6 fungal-type DNA-binding domain"/>
    <property type="match status" value="1"/>
</dbReference>
<feature type="region of interest" description="Disordered" evidence="7">
    <location>
        <begin position="928"/>
        <end position="954"/>
    </location>
</feature>
<dbReference type="InterPro" id="IPR036864">
    <property type="entry name" value="Zn2-C6_fun-type_DNA-bd_sf"/>
</dbReference>